<dbReference type="FunFam" id="1.10.600.10:FF:000001">
    <property type="entry name" value="Geranylgeranyl diphosphate synthase"/>
    <property type="match status" value="1"/>
</dbReference>
<dbReference type="Pfam" id="PF00348">
    <property type="entry name" value="polyprenyl_synt"/>
    <property type="match status" value="1"/>
</dbReference>
<dbReference type="PANTHER" id="PTHR43281:SF1">
    <property type="entry name" value="FARNESYL DIPHOSPHATE SYNTHASE"/>
    <property type="match status" value="1"/>
</dbReference>
<evidence type="ECO:0000256" key="7">
    <source>
        <dbReference type="RuleBase" id="RU004466"/>
    </source>
</evidence>
<evidence type="ECO:0000256" key="5">
    <source>
        <dbReference type="ARBA" id="ARBA00022842"/>
    </source>
</evidence>
<dbReference type="Proteomes" id="UP000648239">
    <property type="component" value="Unassembled WGS sequence"/>
</dbReference>
<dbReference type="GO" id="GO:0046872">
    <property type="term" value="F:metal ion binding"/>
    <property type="evidence" value="ECO:0007669"/>
    <property type="project" value="UniProtKB-KW"/>
</dbReference>
<dbReference type="PANTHER" id="PTHR43281">
    <property type="entry name" value="FARNESYL DIPHOSPHATE SYNTHASE"/>
    <property type="match status" value="1"/>
</dbReference>
<dbReference type="SUPFAM" id="SSF48576">
    <property type="entry name" value="Terpenoid synthases"/>
    <property type="match status" value="1"/>
</dbReference>
<proteinExistence type="inferred from homology"/>
<evidence type="ECO:0000313" key="8">
    <source>
        <dbReference type="EMBL" id="MBD3867659.1"/>
    </source>
</evidence>
<dbReference type="InterPro" id="IPR000092">
    <property type="entry name" value="Polyprenyl_synt"/>
</dbReference>
<dbReference type="PROSITE" id="PS00444">
    <property type="entry name" value="POLYPRENYL_SYNTHASE_2"/>
    <property type="match status" value="1"/>
</dbReference>
<reference evidence="8 9" key="1">
    <citation type="submission" date="2020-08" db="EMBL/GenBank/DDBJ databases">
        <title>Acidobacteriota in marine sediments use diverse sulfur dissimilation pathways.</title>
        <authorList>
            <person name="Wasmund K."/>
        </authorList>
    </citation>
    <scope>NUCLEOTIDE SEQUENCE [LARGE SCALE GENOMIC DNA]</scope>
    <source>
        <strain evidence="8">MAG AM4</strain>
    </source>
</reference>
<organism evidence="8 9">
    <name type="scientific">Candidatus Polarisedimenticola svalbardensis</name>
    <dbReference type="NCBI Taxonomy" id="2886004"/>
    <lineage>
        <taxon>Bacteria</taxon>
        <taxon>Pseudomonadati</taxon>
        <taxon>Acidobacteriota</taxon>
        <taxon>Candidatus Polarisedimenticolia</taxon>
        <taxon>Candidatus Polarisedimenticolales</taxon>
        <taxon>Candidatus Polarisedimenticolaceae</taxon>
        <taxon>Candidatus Polarisedimenticola</taxon>
    </lineage>
</organism>
<dbReference type="SFLD" id="SFLDG01017">
    <property type="entry name" value="Polyprenyl_Transferase_Like"/>
    <property type="match status" value="1"/>
</dbReference>
<dbReference type="Gene3D" id="1.10.600.10">
    <property type="entry name" value="Farnesyl Diphosphate Synthase"/>
    <property type="match status" value="1"/>
</dbReference>
<comment type="cofactor">
    <cofactor evidence="1">
        <name>Mg(2+)</name>
        <dbReference type="ChEBI" id="CHEBI:18420"/>
    </cofactor>
</comment>
<evidence type="ECO:0000313" key="9">
    <source>
        <dbReference type="Proteomes" id="UP000648239"/>
    </source>
</evidence>
<dbReference type="InterPro" id="IPR008949">
    <property type="entry name" value="Isoprenoid_synthase_dom_sf"/>
</dbReference>
<dbReference type="GO" id="GO:0016114">
    <property type="term" value="P:terpenoid biosynthetic process"/>
    <property type="evidence" value="ECO:0007669"/>
    <property type="project" value="UniProtKB-ARBA"/>
</dbReference>
<comment type="similarity">
    <text evidence="2 7">Belongs to the FPP/GGPP synthase family.</text>
</comment>
<keyword evidence="3 7" id="KW-0808">Transferase</keyword>
<dbReference type="GO" id="GO:0004659">
    <property type="term" value="F:prenyltransferase activity"/>
    <property type="evidence" value="ECO:0007669"/>
    <property type="project" value="InterPro"/>
</dbReference>
<evidence type="ECO:0000256" key="3">
    <source>
        <dbReference type="ARBA" id="ARBA00022679"/>
    </source>
</evidence>
<gene>
    <name evidence="8" type="ORF">IFK94_05995</name>
</gene>
<evidence type="ECO:0000256" key="6">
    <source>
        <dbReference type="ARBA" id="ARBA00023229"/>
    </source>
</evidence>
<sequence length="297" mass="31984">MSPEINKQLVAFLEEGRAVLDDQLDRSVPPLGTYPPIIHEALRYTLLLPGKRLRGILVLAACDLVRGKRDAALPFACAVEMVHAASLILDDLPSQDNATLRRGKPVLHKAVGEANATLAAVSLLARAFGLIQGNRLVRDRVRNEAGEVLSRGIGTEGLIGGQVVDLESTGKELDLDGLEFIHSHKTGALFIAAAELGVLAAGGRSRDREALALYAKNLGLAFQITDDLLDYSGDPEVTGKDAGLDRDKTTFVNLCGIDGARQLVDDLINASLGYLLPFGKRSSLLRSLAEHVRRRDR</sequence>
<protein>
    <submittedName>
        <fullName evidence="8">Polyprenyl synthetase family protein</fullName>
    </submittedName>
</protein>
<dbReference type="CDD" id="cd00685">
    <property type="entry name" value="Trans_IPPS_HT"/>
    <property type="match status" value="1"/>
</dbReference>
<evidence type="ECO:0000256" key="2">
    <source>
        <dbReference type="ARBA" id="ARBA00006706"/>
    </source>
</evidence>
<keyword evidence="5" id="KW-0460">Magnesium</keyword>
<dbReference type="AlphaFoldDB" id="A0A8J6Y1D4"/>
<dbReference type="PROSITE" id="PS00723">
    <property type="entry name" value="POLYPRENYL_SYNTHASE_1"/>
    <property type="match status" value="1"/>
</dbReference>
<dbReference type="EMBL" id="JACXWD010000013">
    <property type="protein sequence ID" value="MBD3867659.1"/>
    <property type="molecule type" value="Genomic_DNA"/>
</dbReference>
<evidence type="ECO:0000256" key="4">
    <source>
        <dbReference type="ARBA" id="ARBA00022723"/>
    </source>
</evidence>
<dbReference type="SFLD" id="SFLDS00005">
    <property type="entry name" value="Isoprenoid_Synthase_Type_I"/>
    <property type="match status" value="1"/>
</dbReference>
<keyword evidence="6" id="KW-0414">Isoprene biosynthesis</keyword>
<name>A0A8J6Y1D4_9BACT</name>
<keyword evidence="4" id="KW-0479">Metal-binding</keyword>
<dbReference type="InterPro" id="IPR033749">
    <property type="entry name" value="Polyprenyl_synt_CS"/>
</dbReference>
<comment type="caution">
    <text evidence="8">The sequence shown here is derived from an EMBL/GenBank/DDBJ whole genome shotgun (WGS) entry which is preliminary data.</text>
</comment>
<accession>A0A8J6Y1D4</accession>
<evidence type="ECO:0000256" key="1">
    <source>
        <dbReference type="ARBA" id="ARBA00001946"/>
    </source>
</evidence>